<comment type="catalytic activity">
    <reaction evidence="7 9">
        <text>AMP + ATP = 2 ADP</text>
        <dbReference type="Rhea" id="RHEA:12973"/>
        <dbReference type="ChEBI" id="CHEBI:30616"/>
        <dbReference type="ChEBI" id="CHEBI:456215"/>
        <dbReference type="ChEBI" id="CHEBI:456216"/>
        <dbReference type="EC" id="2.7.4.3"/>
    </reaction>
</comment>
<feature type="binding site" evidence="7">
    <location>
        <position position="171"/>
    </location>
    <ligand>
        <name>AMP</name>
        <dbReference type="ChEBI" id="CHEBI:456215"/>
    </ligand>
</feature>
<keyword evidence="7" id="KW-0862">Zinc</keyword>
<keyword evidence="2 7" id="KW-0808">Transferase</keyword>
<feature type="region of interest" description="NMP" evidence="7">
    <location>
        <begin position="30"/>
        <end position="59"/>
    </location>
</feature>
<dbReference type="RefSeq" id="WP_068347035.1">
    <property type="nucleotide sequence ID" value="NZ_JFHK01000006.1"/>
</dbReference>
<dbReference type="GO" id="GO:0008270">
    <property type="term" value="F:zinc ion binding"/>
    <property type="evidence" value="ECO:0007669"/>
    <property type="project" value="UniProtKB-UniRule"/>
</dbReference>
<dbReference type="Pfam" id="PF00406">
    <property type="entry name" value="ADK"/>
    <property type="match status" value="1"/>
</dbReference>
<comment type="domain">
    <text evidence="7">Consists of three domains, a large central CORE domain and two small peripheral domains, NMPbind and LID, which undergo movements during catalysis. The LID domain closes over the site of phosphoryl transfer upon ATP binding. Assembling and dissambling the active center during each catalytic cycle provides an effective means to prevent ATP hydrolysis. Some bacteria have evolved a zinc-coordinating structure that stabilizes the LID domain.</text>
</comment>
<evidence type="ECO:0000256" key="6">
    <source>
        <dbReference type="ARBA" id="ARBA00022777"/>
    </source>
</evidence>
<feature type="binding site" evidence="7">
    <location>
        <begin position="10"/>
        <end position="15"/>
    </location>
    <ligand>
        <name>ATP</name>
        <dbReference type="ChEBI" id="CHEBI:30616"/>
    </ligand>
</feature>
<feature type="binding site" evidence="7">
    <location>
        <position position="199"/>
    </location>
    <ligand>
        <name>ATP</name>
        <dbReference type="ChEBI" id="CHEBI:30616"/>
    </ligand>
</feature>
<dbReference type="SUPFAM" id="SSF52540">
    <property type="entry name" value="P-loop containing nucleoside triphosphate hydrolases"/>
    <property type="match status" value="1"/>
</dbReference>
<comment type="subunit">
    <text evidence="7 9">Monomer.</text>
</comment>
<comment type="function">
    <text evidence="7">Catalyzes the reversible transfer of the terminal phosphate group between ATP and AMP. Plays an important role in cellular energy homeostasis and in adenine nucleotide metabolism.</text>
</comment>
<feature type="binding site" evidence="7">
    <location>
        <position position="153"/>
    </location>
    <ligand>
        <name>Zn(2+)</name>
        <dbReference type="ChEBI" id="CHEBI:29105"/>
        <note>structural</note>
    </ligand>
</feature>
<feature type="binding site" evidence="7">
    <location>
        <position position="36"/>
    </location>
    <ligand>
        <name>AMP</name>
        <dbReference type="ChEBI" id="CHEBI:456215"/>
    </ligand>
</feature>
<dbReference type="Gene3D" id="3.40.50.300">
    <property type="entry name" value="P-loop containing nucleotide triphosphate hydrolases"/>
    <property type="match status" value="1"/>
</dbReference>
<organism evidence="11 12">
    <name type="scientific">Kosmotoga arenicorallina S304</name>
    <dbReference type="NCBI Taxonomy" id="1453497"/>
    <lineage>
        <taxon>Bacteria</taxon>
        <taxon>Thermotogati</taxon>
        <taxon>Thermotogota</taxon>
        <taxon>Thermotogae</taxon>
        <taxon>Kosmotogales</taxon>
        <taxon>Kosmotogaceae</taxon>
        <taxon>Kosmotoga</taxon>
    </lineage>
</organism>
<keyword evidence="12" id="KW-1185">Reference proteome</keyword>
<name>A0A176K187_9BACT</name>
<dbReference type="PANTHER" id="PTHR23359">
    <property type="entry name" value="NUCLEOTIDE KINASE"/>
    <property type="match status" value="1"/>
</dbReference>
<feature type="binding site" evidence="7">
    <location>
        <position position="92"/>
    </location>
    <ligand>
        <name>AMP</name>
        <dbReference type="ChEBI" id="CHEBI:456215"/>
    </ligand>
</feature>
<comment type="pathway">
    <text evidence="7">Purine metabolism; AMP biosynthesis via salvage pathway; AMP from ADP: step 1/1.</text>
</comment>
<sequence length="215" mass="24071">MNLVLMGPPGAGKGTQAKVISNKFNIPHISTGDMLREAVAAGTDLGKKVAHILEEGLLVPDELMFEIVRERLQKGDALKGFILDGYPRTVAQAEKLDEILQELGKSLDAVVLITSTEEEVVRRISSRRVCPSCGRVYNLLTLKPAQDNLCDDCGIELIQRKDDLPHTVRERYRIYTEKTAPVLEYYRRTGILKTIDGSRTLEEVTKDLFESLENM</sequence>
<dbReference type="InterPro" id="IPR027417">
    <property type="entry name" value="P-loop_NTPase"/>
</dbReference>
<protein>
    <recommendedName>
        <fullName evidence="7 9">Adenylate kinase</fullName>
        <shortName evidence="7">AK</shortName>
        <ecNumber evidence="7 9">2.7.4.3</ecNumber>
    </recommendedName>
    <alternativeName>
        <fullName evidence="7">ATP-AMP transphosphorylase</fullName>
    </alternativeName>
    <alternativeName>
        <fullName evidence="7">ATP:AMP phosphotransferase</fullName>
    </alternativeName>
    <alternativeName>
        <fullName evidence="7">Adenylate monophosphate kinase</fullName>
    </alternativeName>
</protein>
<proteinExistence type="inferred from homology"/>
<gene>
    <name evidence="7" type="primary">adk</name>
    <name evidence="11" type="ORF">AT15_09175</name>
</gene>
<dbReference type="Proteomes" id="UP000077339">
    <property type="component" value="Unassembled WGS sequence"/>
</dbReference>
<evidence type="ECO:0000313" key="12">
    <source>
        <dbReference type="Proteomes" id="UP000077339"/>
    </source>
</evidence>
<dbReference type="PATRIC" id="fig|1453497.3.peg.1820"/>
<dbReference type="OrthoDB" id="9805030at2"/>
<keyword evidence="3 7" id="KW-0479">Metal-binding</keyword>
<dbReference type="FunFam" id="3.40.50.300:FF:000106">
    <property type="entry name" value="Adenylate kinase mitochondrial"/>
    <property type="match status" value="1"/>
</dbReference>
<feature type="binding site" evidence="7">
    <location>
        <position position="130"/>
    </location>
    <ligand>
        <name>Zn(2+)</name>
        <dbReference type="ChEBI" id="CHEBI:29105"/>
        <note>structural</note>
    </ligand>
</feature>
<dbReference type="GO" id="GO:0005737">
    <property type="term" value="C:cytoplasm"/>
    <property type="evidence" value="ECO:0007669"/>
    <property type="project" value="UniProtKB-SubCell"/>
</dbReference>
<dbReference type="GO" id="GO:0005524">
    <property type="term" value="F:ATP binding"/>
    <property type="evidence" value="ECO:0007669"/>
    <property type="project" value="UniProtKB-UniRule"/>
</dbReference>
<dbReference type="Pfam" id="PF05191">
    <property type="entry name" value="ADK_lid"/>
    <property type="match status" value="1"/>
</dbReference>
<dbReference type="EC" id="2.7.4.3" evidence="7 9"/>
<dbReference type="PRINTS" id="PR00094">
    <property type="entry name" value="ADENYLTKNASE"/>
</dbReference>
<feature type="domain" description="Adenylate kinase active site lid" evidence="10">
    <location>
        <begin position="127"/>
        <end position="162"/>
    </location>
</feature>
<feature type="binding site" evidence="7">
    <location>
        <position position="160"/>
    </location>
    <ligand>
        <name>AMP</name>
        <dbReference type="ChEBI" id="CHEBI:456215"/>
    </ligand>
</feature>
<feature type="binding site" evidence="7">
    <location>
        <position position="133"/>
    </location>
    <ligand>
        <name>Zn(2+)</name>
        <dbReference type="ChEBI" id="CHEBI:29105"/>
        <note>structural</note>
    </ligand>
</feature>
<dbReference type="STRING" id="1453497.AT15_09175"/>
<evidence type="ECO:0000313" key="11">
    <source>
        <dbReference type="EMBL" id="OAA30845.1"/>
    </source>
</evidence>
<evidence type="ECO:0000256" key="1">
    <source>
        <dbReference type="ARBA" id="ARBA00022490"/>
    </source>
</evidence>
<keyword evidence="6 7" id="KW-0418">Kinase</keyword>
<keyword evidence="7 9" id="KW-0067">ATP-binding</keyword>
<feature type="binding site" evidence="7">
    <location>
        <position position="31"/>
    </location>
    <ligand>
        <name>AMP</name>
        <dbReference type="ChEBI" id="CHEBI:456215"/>
    </ligand>
</feature>
<dbReference type="NCBIfam" id="NF001386">
    <property type="entry name" value="PRK00279.2-4"/>
    <property type="match status" value="1"/>
</dbReference>
<dbReference type="GO" id="GO:0004017">
    <property type="term" value="F:AMP kinase activity"/>
    <property type="evidence" value="ECO:0007669"/>
    <property type="project" value="UniProtKB-UniRule"/>
</dbReference>
<comment type="subcellular location">
    <subcellularLocation>
        <location evidence="7 9">Cytoplasm</location>
    </subcellularLocation>
</comment>
<evidence type="ECO:0000256" key="5">
    <source>
        <dbReference type="ARBA" id="ARBA00022741"/>
    </source>
</evidence>
<comment type="similarity">
    <text evidence="7 8">Belongs to the adenylate kinase family.</text>
</comment>
<feature type="binding site" evidence="7">
    <location>
        <position position="127"/>
    </location>
    <ligand>
        <name>ATP</name>
        <dbReference type="ChEBI" id="CHEBI:30616"/>
    </ligand>
</feature>
<feature type="binding site" evidence="7">
    <location>
        <begin position="57"/>
        <end position="59"/>
    </location>
    <ligand>
        <name>AMP</name>
        <dbReference type="ChEBI" id="CHEBI:456215"/>
    </ligand>
</feature>
<dbReference type="UniPathway" id="UPA00588">
    <property type="reaction ID" value="UER00649"/>
</dbReference>
<evidence type="ECO:0000256" key="9">
    <source>
        <dbReference type="RuleBase" id="RU003331"/>
    </source>
</evidence>
<evidence type="ECO:0000256" key="4">
    <source>
        <dbReference type="ARBA" id="ARBA00022727"/>
    </source>
</evidence>
<accession>A0A176K187</accession>
<evidence type="ECO:0000259" key="10">
    <source>
        <dbReference type="Pfam" id="PF05191"/>
    </source>
</evidence>
<comment type="caution">
    <text evidence="11">The sequence shown here is derived from an EMBL/GenBank/DDBJ whole genome shotgun (WGS) entry which is preliminary data.</text>
</comment>
<feature type="region of interest" description="LID" evidence="7">
    <location>
        <begin position="126"/>
        <end position="163"/>
    </location>
</feature>
<dbReference type="AlphaFoldDB" id="A0A176K187"/>
<evidence type="ECO:0000256" key="2">
    <source>
        <dbReference type="ARBA" id="ARBA00022679"/>
    </source>
</evidence>
<dbReference type="GO" id="GO:0044209">
    <property type="term" value="P:AMP salvage"/>
    <property type="evidence" value="ECO:0007669"/>
    <property type="project" value="UniProtKB-UniRule"/>
</dbReference>
<dbReference type="CDD" id="cd01428">
    <property type="entry name" value="ADK"/>
    <property type="match status" value="1"/>
</dbReference>
<dbReference type="NCBIfam" id="NF011100">
    <property type="entry name" value="PRK14527.1"/>
    <property type="match status" value="1"/>
</dbReference>
<dbReference type="HAMAP" id="MF_00235">
    <property type="entry name" value="Adenylate_kinase_Adk"/>
    <property type="match status" value="1"/>
</dbReference>
<dbReference type="InterPro" id="IPR033690">
    <property type="entry name" value="Adenylat_kinase_CS"/>
</dbReference>
<dbReference type="InterPro" id="IPR000850">
    <property type="entry name" value="Adenylat/UMP-CMP_kin"/>
</dbReference>
<feature type="binding site" evidence="7">
    <location>
        <position position="150"/>
    </location>
    <ligand>
        <name>Zn(2+)</name>
        <dbReference type="ChEBI" id="CHEBI:29105"/>
        <note>structural</note>
    </ligand>
</feature>
<dbReference type="NCBIfam" id="NF001380">
    <property type="entry name" value="PRK00279.1-2"/>
    <property type="match status" value="1"/>
</dbReference>
<keyword evidence="5 7" id="KW-0547">Nucleotide-binding</keyword>
<dbReference type="InterPro" id="IPR007862">
    <property type="entry name" value="Adenylate_kinase_lid-dom"/>
</dbReference>
<dbReference type="EMBL" id="JFHK01000006">
    <property type="protein sequence ID" value="OAA30845.1"/>
    <property type="molecule type" value="Genomic_DNA"/>
</dbReference>
<evidence type="ECO:0000256" key="7">
    <source>
        <dbReference type="HAMAP-Rule" id="MF_00235"/>
    </source>
</evidence>
<dbReference type="InterPro" id="IPR006259">
    <property type="entry name" value="Adenyl_kin_sub"/>
</dbReference>
<evidence type="ECO:0000256" key="8">
    <source>
        <dbReference type="RuleBase" id="RU003330"/>
    </source>
</evidence>
<feature type="binding site" evidence="7">
    <location>
        <begin position="85"/>
        <end position="88"/>
    </location>
    <ligand>
        <name>AMP</name>
        <dbReference type="ChEBI" id="CHEBI:456215"/>
    </ligand>
</feature>
<feature type="binding site" evidence="7">
    <location>
        <begin position="136"/>
        <end position="137"/>
    </location>
    <ligand>
        <name>ATP</name>
        <dbReference type="ChEBI" id="CHEBI:30616"/>
    </ligand>
</feature>
<keyword evidence="4 7" id="KW-0545">Nucleotide biosynthesis</keyword>
<keyword evidence="1 7" id="KW-0963">Cytoplasm</keyword>
<dbReference type="PROSITE" id="PS00113">
    <property type="entry name" value="ADENYLATE_KINASE"/>
    <property type="match status" value="1"/>
</dbReference>
<reference evidence="11 12" key="1">
    <citation type="submission" date="2014-02" db="EMBL/GenBank/DDBJ databases">
        <title>Kosmotoga genome sequencing.</title>
        <authorList>
            <person name="Pollo S.M."/>
            <person name="Charchuk R."/>
            <person name="Nesbo C.L."/>
        </authorList>
    </citation>
    <scope>NUCLEOTIDE SEQUENCE [LARGE SCALE GENOMIC DNA]</scope>
    <source>
        <strain evidence="11 12">S304</strain>
    </source>
</reference>
<dbReference type="NCBIfam" id="NF001381">
    <property type="entry name" value="PRK00279.1-3"/>
    <property type="match status" value="1"/>
</dbReference>
<evidence type="ECO:0000256" key="3">
    <source>
        <dbReference type="ARBA" id="ARBA00022723"/>
    </source>
</evidence>
<dbReference type="NCBIfam" id="TIGR01351">
    <property type="entry name" value="adk"/>
    <property type="match status" value="1"/>
</dbReference>